<name>A0A9P6QUS6_9FUNG</name>
<gene>
    <name evidence="3" type="ORF">BGZ97_003242</name>
</gene>
<dbReference type="AlphaFoldDB" id="A0A9P6QUS6"/>
<feature type="compositionally biased region" description="Polar residues" evidence="2">
    <location>
        <begin position="45"/>
        <end position="54"/>
    </location>
</feature>
<dbReference type="OrthoDB" id="2450055at2759"/>
<dbReference type="EMBL" id="JAAAIN010001759">
    <property type="protein sequence ID" value="KAG0300404.1"/>
    <property type="molecule type" value="Genomic_DNA"/>
</dbReference>
<feature type="region of interest" description="Disordered" evidence="2">
    <location>
        <begin position="344"/>
        <end position="368"/>
    </location>
</feature>
<reference evidence="3" key="1">
    <citation type="journal article" date="2020" name="Fungal Divers.">
        <title>Resolving the Mortierellaceae phylogeny through synthesis of multi-gene phylogenetics and phylogenomics.</title>
        <authorList>
            <person name="Vandepol N."/>
            <person name="Liber J."/>
            <person name="Desiro A."/>
            <person name="Na H."/>
            <person name="Kennedy M."/>
            <person name="Barry K."/>
            <person name="Grigoriev I.V."/>
            <person name="Miller A.N."/>
            <person name="O'Donnell K."/>
            <person name="Stajich J.E."/>
            <person name="Bonito G."/>
        </authorList>
    </citation>
    <scope>NUCLEOTIDE SEQUENCE</scope>
    <source>
        <strain evidence="3">NVP60</strain>
    </source>
</reference>
<keyword evidence="4" id="KW-1185">Reference proteome</keyword>
<protein>
    <recommendedName>
        <fullName evidence="5">BAR domain-containing protein</fullName>
    </recommendedName>
</protein>
<comment type="caution">
    <text evidence="3">The sequence shown here is derived from an EMBL/GenBank/DDBJ whole genome shotgun (WGS) entry which is preliminary data.</text>
</comment>
<evidence type="ECO:0000256" key="1">
    <source>
        <dbReference type="SAM" id="Coils"/>
    </source>
</evidence>
<evidence type="ECO:0000313" key="4">
    <source>
        <dbReference type="Proteomes" id="UP000823405"/>
    </source>
</evidence>
<organism evidence="3 4">
    <name type="scientific">Linnemannia gamsii</name>
    <dbReference type="NCBI Taxonomy" id="64522"/>
    <lineage>
        <taxon>Eukaryota</taxon>
        <taxon>Fungi</taxon>
        <taxon>Fungi incertae sedis</taxon>
        <taxon>Mucoromycota</taxon>
        <taxon>Mortierellomycotina</taxon>
        <taxon>Mortierellomycetes</taxon>
        <taxon>Mortierellales</taxon>
        <taxon>Mortierellaceae</taxon>
        <taxon>Linnemannia</taxon>
    </lineage>
</organism>
<evidence type="ECO:0008006" key="5">
    <source>
        <dbReference type="Google" id="ProtNLM"/>
    </source>
</evidence>
<feature type="coiled-coil region" evidence="1">
    <location>
        <begin position="241"/>
        <end position="268"/>
    </location>
</feature>
<dbReference type="Proteomes" id="UP000823405">
    <property type="component" value="Unassembled WGS sequence"/>
</dbReference>
<accession>A0A9P6QUS6</accession>
<keyword evidence="1" id="KW-0175">Coiled coil</keyword>
<proteinExistence type="predicted"/>
<feature type="compositionally biased region" description="Gly residues" evidence="2">
    <location>
        <begin position="348"/>
        <end position="367"/>
    </location>
</feature>
<feature type="region of interest" description="Disordered" evidence="2">
    <location>
        <begin position="13"/>
        <end position="94"/>
    </location>
</feature>
<sequence length="386" mass="41673">MLKKKRFSGLFGASMTEIPSPGPEQTAALSGSNTNGNSTNGFSSPQLLANQGRQSSMSMLTNTTSSDSYFNNNNNTSNSNFNGPGTGAGATGAAGDEDPAGLVLTRGEVHASLENLKKLVIAAESYRELTTKLAKTTKQLSKCFKEFGDTKGMDSTYVMCLKSSANFYESYSEMETKLAACIQKDFELLQGNWEKHTKRVTKDERAHDEILGDLDERIKKISVSYDKKNKRPDPNTALMSHEKYISTLAELQESIASAKRDHRNTVARRERYTHSLTAQIACRLSEAQFLAIERQLRGSGPSLLKIKEWAPYAGQDMPPPTLVTNGDPTIEIRSGTFEEYIARHTPSGGSGGGSAGVGGGNSAGNGSNGNIPYVPGVRFITFGSPK</sequence>
<feature type="compositionally biased region" description="Low complexity" evidence="2">
    <location>
        <begin position="30"/>
        <end position="44"/>
    </location>
</feature>
<feature type="compositionally biased region" description="Low complexity" evidence="2">
    <location>
        <begin position="55"/>
        <end position="83"/>
    </location>
</feature>
<evidence type="ECO:0000313" key="3">
    <source>
        <dbReference type="EMBL" id="KAG0300404.1"/>
    </source>
</evidence>
<evidence type="ECO:0000256" key="2">
    <source>
        <dbReference type="SAM" id="MobiDB-lite"/>
    </source>
</evidence>